<name>A0AAD4MEL0_9BILA</name>
<sequence length="287" mass="34040">MSDYNHRKRPAPAAISYDLKVAKSKTNSKPIPVLCYDIVRDVFANFDRKTLCRMQIVNKRFNFVIEKEFNNSAPYLILPELQYAYYQWTMDVGKVLYVDVDLTVFQKIVASKFIRFRLLNVIYDMGFNPMKLLTVRHAWENGDLRVNWTCVPNFRPTEELNRSFANCNKLFVNGCDAVSILHEMDVGKYRNLTIYDYDYDPISQEIPWTKITDFLFHAGENDKPCNYMYIETDRPPNRENRMEFINSVKKRFEAADIALDFEFHWNAKFEKETFPVFEKYALGPQKR</sequence>
<comment type="caution">
    <text evidence="2">The sequence shown here is derived from an EMBL/GenBank/DDBJ whole genome shotgun (WGS) entry which is preliminary data.</text>
</comment>
<evidence type="ECO:0000259" key="1">
    <source>
        <dbReference type="Pfam" id="PF00646"/>
    </source>
</evidence>
<evidence type="ECO:0000313" key="2">
    <source>
        <dbReference type="EMBL" id="KAI1691748.1"/>
    </source>
</evidence>
<dbReference type="CDD" id="cd09917">
    <property type="entry name" value="F-box_SF"/>
    <property type="match status" value="1"/>
</dbReference>
<dbReference type="AlphaFoldDB" id="A0AAD4MEL0"/>
<keyword evidence="3" id="KW-1185">Reference proteome</keyword>
<reference evidence="2" key="1">
    <citation type="submission" date="2022-01" db="EMBL/GenBank/DDBJ databases">
        <title>Genome Sequence Resource for Two Populations of Ditylenchus destructor, the Migratory Endoparasitic Phytonematode.</title>
        <authorList>
            <person name="Zhang H."/>
            <person name="Lin R."/>
            <person name="Xie B."/>
        </authorList>
    </citation>
    <scope>NUCLEOTIDE SEQUENCE</scope>
    <source>
        <strain evidence="2">BazhouSP</strain>
    </source>
</reference>
<dbReference type="InterPro" id="IPR001810">
    <property type="entry name" value="F-box_dom"/>
</dbReference>
<evidence type="ECO:0000313" key="3">
    <source>
        <dbReference type="Proteomes" id="UP001201812"/>
    </source>
</evidence>
<accession>A0AAD4MEL0</accession>
<dbReference type="Pfam" id="PF00646">
    <property type="entry name" value="F-box"/>
    <property type="match status" value="1"/>
</dbReference>
<dbReference type="EMBL" id="JAKKPZ010000876">
    <property type="protein sequence ID" value="KAI1691748.1"/>
    <property type="molecule type" value="Genomic_DNA"/>
</dbReference>
<proteinExistence type="predicted"/>
<feature type="domain" description="F-box" evidence="1">
    <location>
        <begin position="34"/>
        <end position="67"/>
    </location>
</feature>
<protein>
    <recommendedName>
        <fullName evidence="1">F-box domain-containing protein</fullName>
    </recommendedName>
</protein>
<dbReference type="Proteomes" id="UP001201812">
    <property type="component" value="Unassembled WGS sequence"/>
</dbReference>
<gene>
    <name evidence="2" type="ORF">DdX_21660</name>
</gene>
<organism evidence="2 3">
    <name type="scientific">Ditylenchus destructor</name>
    <dbReference type="NCBI Taxonomy" id="166010"/>
    <lineage>
        <taxon>Eukaryota</taxon>
        <taxon>Metazoa</taxon>
        <taxon>Ecdysozoa</taxon>
        <taxon>Nematoda</taxon>
        <taxon>Chromadorea</taxon>
        <taxon>Rhabditida</taxon>
        <taxon>Tylenchina</taxon>
        <taxon>Tylenchomorpha</taxon>
        <taxon>Sphaerularioidea</taxon>
        <taxon>Anguinidae</taxon>
        <taxon>Anguininae</taxon>
        <taxon>Ditylenchus</taxon>
    </lineage>
</organism>